<keyword evidence="2" id="KW-1185">Reference proteome</keyword>
<dbReference type="SUPFAM" id="SSF56849">
    <property type="entry name" value="delta-Endotoxin (insectocide), N-terminal domain"/>
    <property type="match status" value="1"/>
</dbReference>
<dbReference type="InterPro" id="IPR036716">
    <property type="entry name" value="Pest_crys_N_sf"/>
</dbReference>
<dbReference type="Proteomes" id="UP001153712">
    <property type="component" value="Chromosome 9"/>
</dbReference>
<reference evidence="1" key="1">
    <citation type="submission" date="2022-01" db="EMBL/GenBank/DDBJ databases">
        <authorList>
            <person name="King R."/>
        </authorList>
    </citation>
    <scope>NUCLEOTIDE SEQUENCE</scope>
</reference>
<evidence type="ECO:0000313" key="2">
    <source>
        <dbReference type="Proteomes" id="UP001153712"/>
    </source>
</evidence>
<proteinExistence type="predicted"/>
<dbReference type="GO" id="GO:0090729">
    <property type="term" value="F:toxin activity"/>
    <property type="evidence" value="ECO:0007669"/>
    <property type="project" value="InterPro"/>
</dbReference>
<evidence type="ECO:0000313" key="1">
    <source>
        <dbReference type="EMBL" id="CAG9864925.1"/>
    </source>
</evidence>
<accession>A0A9N9XRQ1</accession>
<protein>
    <submittedName>
        <fullName evidence="1">Uncharacterized protein</fullName>
    </submittedName>
</protein>
<dbReference type="Gene3D" id="1.20.190.10">
    <property type="entry name" value="Pesticidal crystal protein, N-terminal domain"/>
    <property type="match status" value="1"/>
</dbReference>
<sequence>MSKYPSNIFEIRPKDNAFTAEQNTAKIIPVIHRNYYVFNVGRVPVRAEVHVGTSLGWYGKAAGPVEVLPGEEAILDMSTKNYVASAVKVYNDYSLRALVHVGKDDASDWSGKPKAPLKVDINEVGKTLVKFSPGNIPPVGDKLDPLMDFFFPQREIVWGIVFDDAVQFPSKVKMDIRQLRTKLINLNALLETTGVNVSFQFMQLMEELTGFEKKFVTGKEADRTNYANYISLPYYSCMVSLKMCLYQFGITNKNKLNLMDEQVRRLLLLSKELIEDKNDGAVTYINELTKFIINDQYKTCDPQQVFDALATTRTYCGLAGTGFIPYWKGILKNPFWKKKAYNDVVVFSTYFGRPSPLLYRQLAEENVPEPLLPQLVGETRNKLQAIDVWFWRQNYKSPPKIGGLSIRFSNGNVKNTGGFTNEGRSFVFGDVLLVSLKVWGDGCINGLEFTSSDGRKQKCGCALGMFEREAAPFPPLPLPLPLPPKVVDRRSHRVVAQSAG</sequence>
<name>A0A9N9XRQ1_PHYSR</name>
<dbReference type="OrthoDB" id="6672161at2759"/>
<organism evidence="1 2">
    <name type="scientific">Phyllotreta striolata</name>
    <name type="common">Striped flea beetle</name>
    <name type="synonym">Crioceris striolata</name>
    <dbReference type="NCBI Taxonomy" id="444603"/>
    <lineage>
        <taxon>Eukaryota</taxon>
        <taxon>Metazoa</taxon>
        <taxon>Ecdysozoa</taxon>
        <taxon>Arthropoda</taxon>
        <taxon>Hexapoda</taxon>
        <taxon>Insecta</taxon>
        <taxon>Pterygota</taxon>
        <taxon>Neoptera</taxon>
        <taxon>Endopterygota</taxon>
        <taxon>Coleoptera</taxon>
        <taxon>Polyphaga</taxon>
        <taxon>Cucujiformia</taxon>
        <taxon>Chrysomeloidea</taxon>
        <taxon>Chrysomelidae</taxon>
        <taxon>Galerucinae</taxon>
        <taxon>Alticini</taxon>
        <taxon>Phyllotreta</taxon>
    </lineage>
</organism>
<gene>
    <name evidence="1" type="ORF">PHYEVI_LOCUS11172</name>
</gene>
<dbReference type="EMBL" id="OU900102">
    <property type="protein sequence ID" value="CAG9864925.1"/>
    <property type="molecule type" value="Genomic_DNA"/>
</dbReference>
<dbReference type="AlphaFoldDB" id="A0A9N9XRQ1"/>